<dbReference type="PROSITE" id="PS51186">
    <property type="entry name" value="GNAT"/>
    <property type="match status" value="1"/>
</dbReference>
<dbReference type="GO" id="GO:0004343">
    <property type="term" value="F:glucosamine 6-phosphate N-acetyltransferase activity"/>
    <property type="evidence" value="ECO:0007669"/>
    <property type="project" value="TreeGrafter"/>
</dbReference>
<dbReference type="RefSeq" id="WP_123610851.1">
    <property type="nucleotide sequence ID" value="NZ_RJVG01000016.1"/>
</dbReference>
<protein>
    <recommendedName>
        <fullName evidence="1">N-acetyltransferase domain-containing protein</fullName>
    </recommendedName>
</protein>
<evidence type="ECO:0000259" key="1">
    <source>
        <dbReference type="PROSITE" id="PS51186"/>
    </source>
</evidence>
<gene>
    <name evidence="2" type="ORF">EDD66_11618</name>
</gene>
<dbReference type="EMBL" id="RJVG01000016">
    <property type="protein sequence ID" value="ROR22138.1"/>
    <property type="molecule type" value="Genomic_DNA"/>
</dbReference>
<keyword evidence="3" id="KW-1185">Reference proteome</keyword>
<evidence type="ECO:0000313" key="2">
    <source>
        <dbReference type="EMBL" id="ROR22138.1"/>
    </source>
</evidence>
<accession>A0A3N1X829</accession>
<comment type="caution">
    <text evidence="2">The sequence shown here is derived from an EMBL/GenBank/DDBJ whole genome shotgun (WGS) entry which is preliminary data.</text>
</comment>
<name>A0A3N1X829_9FIRM</name>
<dbReference type="OrthoDB" id="9796171at2"/>
<dbReference type="Gene3D" id="3.40.630.30">
    <property type="match status" value="1"/>
</dbReference>
<dbReference type="InterPro" id="IPR039143">
    <property type="entry name" value="GNPNAT1-like"/>
</dbReference>
<reference evidence="2 3" key="1">
    <citation type="submission" date="2018-11" db="EMBL/GenBank/DDBJ databases">
        <title>Genomic Encyclopedia of Type Strains, Phase IV (KMG-IV): sequencing the most valuable type-strain genomes for metagenomic binning, comparative biology and taxonomic classification.</title>
        <authorList>
            <person name="Goeker M."/>
        </authorList>
    </citation>
    <scope>NUCLEOTIDE SEQUENCE [LARGE SCALE GENOMIC DNA]</scope>
    <source>
        <strain evidence="2 3">DSM 26537</strain>
    </source>
</reference>
<feature type="domain" description="N-acetyltransferase" evidence="1">
    <location>
        <begin position="4"/>
        <end position="140"/>
    </location>
</feature>
<dbReference type="SUPFAM" id="SSF55729">
    <property type="entry name" value="Acyl-CoA N-acyltransferases (Nat)"/>
    <property type="match status" value="1"/>
</dbReference>
<proteinExistence type="predicted"/>
<dbReference type="InterPro" id="IPR000182">
    <property type="entry name" value="GNAT_dom"/>
</dbReference>
<organism evidence="2 3">
    <name type="scientific">Mobilisporobacter senegalensis</name>
    <dbReference type="NCBI Taxonomy" id="1329262"/>
    <lineage>
        <taxon>Bacteria</taxon>
        <taxon>Bacillati</taxon>
        <taxon>Bacillota</taxon>
        <taxon>Clostridia</taxon>
        <taxon>Lachnospirales</taxon>
        <taxon>Lachnospiraceae</taxon>
        <taxon>Mobilisporobacter</taxon>
    </lineage>
</organism>
<dbReference type="PANTHER" id="PTHR13355:SF11">
    <property type="entry name" value="GLUCOSAMINE 6-PHOSPHATE N-ACETYLTRANSFERASE"/>
    <property type="match status" value="1"/>
</dbReference>
<sequence>MIQGKYLYFTDDLSELIKIREKVLHNKEYYPKNTDKNNMDESSVHAVVYADDRPVATGRVHSEKQVYYIDEIAVLEEEQGKGYGDFIVRMLIDKAFILGSEEVVVYSPPELELFFKKIGFRIYGNDINNNEHVFIKLKICQEDLLKKCRKQG</sequence>
<dbReference type="Pfam" id="PF00583">
    <property type="entry name" value="Acetyltransf_1"/>
    <property type="match status" value="1"/>
</dbReference>
<dbReference type="InterPro" id="IPR016181">
    <property type="entry name" value="Acyl_CoA_acyltransferase"/>
</dbReference>
<dbReference type="Proteomes" id="UP000273083">
    <property type="component" value="Unassembled WGS sequence"/>
</dbReference>
<dbReference type="AlphaFoldDB" id="A0A3N1X829"/>
<dbReference type="CDD" id="cd04301">
    <property type="entry name" value="NAT_SF"/>
    <property type="match status" value="1"/>
</dbReference>
<evidence type="ECO:0000313" key="3">
    <source>
        <dbReference type="Proteomes" id="UP000273083"/>
    </source>
</evidence>
<dbReference type="PANTHER" id="PTHR13355">
    <property type="entry name" value="GLUCOSAMINE 6-PHOSPHATE N-ACETYLTRANSFERASE"/>
    <property type="match status" value="1"/>
</dbReference>